<reference evidence="1" key="1">
    <citation type="submission" date="2022-10" db="EMBL/GenBank/DDBJ databases">
        <title>Comparative genomic analysis of Cohnella hashimotonis sp. nov., isolated from the International Space Station.</title>
        <authorList>
            <person name="Simpson A."/>
            <person name="Venkateswaran K."/>
        </authorList>
    </citation>
    <scope>NUCLEOTIDE SEQUENCE</scope>
    <source>
        <strain evidence="1">DSM 28161</strain>
    </source>
</reference>
<evidence type="ECO:0000313" key="2">
    <source>
        <dbReference type="Proteomes" id="UP001153404"/>
    </source>
</evidence>
<dbReference type="EMBL" id="JAPDIA010000008">
    <property type="protein sequence ID" value="MDG0813596.1"/>
    <property type="molecule type" value="Genomic_DNA"/>
</dbReference>
<dbReference type="Proteomes" id="UP001153404">
    <property type="component" value="Unassembled WGS sequence"/>
</dbReference>
<name>A0A9X4QVP7_9BACL</name>
<dbReference type="Gene3D" id="3.40.50.1820">
    <property type="entry name" value="alpha/beta hydrolase"/>
    <property type="match status" value="1"/>
</dbReference>
<keyword evidence="2" id="KW-1185">Reference proteome</keyword>
<gene>
    <name evidence="1" type="ORF">OMP40_33115</name>
</gene>
<dbReference type="AlphaFoldDB" id="A0A9X4QVP7"/>
<dbReference type="RefSeq" id="WP_277537638.1">
    <property type="nucleotide sequence ID" value="NZ_JAPDIA010000008.1"/>
</dbReference>
<protein>
    <submittedName>
        <fullName evidence="1">Uncharacterized protein</fullName>
    </submittedName>
</protein>
<sequence>MTTFAAAVDRRIKAADIIGYINSWEGFAIDRANFCGSQILPDIFRFFDVDDIAGLIAPRPLLIEMGIHDDCFFYSGSAERV</sequence>
<organism evidence="1 2">
    <name type="scientific">Cohnella rhizosphaerae</name>
    <dbReference type="NCBI Taxonomy" id="1457232"/>
    <lineage>
        <taxon>Bacteria</taxon>
        <taxon>Bacillati</taxon>
        <taxon>Bacillota</taxon>
        <taxon>Bacilli</taxon>
        <taxon>Bacillales</taxon>
        <taxon>Paenibacillaceae</taxon>
        <taxon>Cohnella</taxon>
    </lineage>
</organism>
<comment type="caution">
    <text evidence="1">The sequence shown here is derived from an EMBL/GenBank/DDBJ whole genome shotgun (WGS) entry which is preliminary data.</text>
</comment>
<evidence type="ECO:0000313" key="1">
    <source>
        <dbReference type="EMBL" id="MDG0813596.1"/>
    </source>
</evidence>
<proteinExistence type="predicted"/>
<accession>A0A9X4QVP7</accession>
<dbReference type="InterPro" id="IPR029058">
    <property type="entry name" value="AB_hydrolase_fold"/>
</dbReference>